<protein>
    <submittedName>
        <fullName evidence="1">Uncharacterized protein</fullName>
    </submittedName>
</protein>
<comment type="caution">
    <text evidence="1">The sequence shown here is derived from an EMBL/GenBank/DDBJ whole genome shotgun (WGS) entry which is preliminary data.</text>
</comment>
<organism evidence="1 2">
    <name type="scientific">Pleurodeles waltl</name>
    <name type="common">Iberian ribbed newt</name>
    <dbReference type="NCBI Taxonomy" id="8319"/>
    <lineage>
        <taxon>Eukaryota</taxon>
        <taxon>Metazoa</taxon>
        <taxon>Chordata</taxon>
        <taxon>Craniata</taxon>
        <taxon>Vertebrata</taxon>
        <taxon>Euteleostomi</taxon>
        <taxon>Amphibia</taxon>
        <taxon>Batrachia</taxon>
        <taxon>Caudata</taxon>
        <taxon>Salamandroidea</taxon>
        <taxon>Salamandridae</taxon>
        <taxon>Pleurodelinae</taxon>
        <taxon>Pleurodeles</taxon>
    </lineage>
</organism>
<name>A0AAV7M384_PLEWA</name>
<sequence>RQLTTQRKQLWALNEDKVEYALLRTKQTIYAGGNRAGRLLAHRHHTQAKERRVAELRLSDGTLICQEELIHQQFERFFSDLYSVEGIDHKGVEDYLDSVPVPQLPPMDSATLENDITPTEDLASIHQLQPVVDVGRQTCRVGAERSAQDTIRPTGEVRVQGWLKRLGGVFNRRAAIALVPGPVLACRALLPAYLPTSSYIGQPAVNSHQPSGSPAVGVPPAFRLPSPCVAPGPWHLERPFGETPKKN</sequence>
<dbReference type="AlphaFoldDB" id="A0AAV7M384"/>
<reference evidence="1" key="1">
    <citation type="journal article" date="2022" name="bioRxiv">
        <title>Sequencing and chromosome-scale assembly of the giantPleurodeles waltlgenome.</title>
        <authorList>
            <person name="Brown T."/>
            <person name="Elewa A."/>
            <person name="Iarovenko S."/>
            <person name="Subramanian E."/>
            <person name="Araus A.J."/>
            <person name="Petzold A."/>
            <person name="Susuki M."/>
            <person name="Suzuki K.-i.T."/>
            <person name="Hayashi T."/>
            <person name="Toyoda A."/>
            <person name="Oliveira C."/>
            <person name="Osipova E."/>
            <person name="Leigh N.D."/>
            <person name="Simon A."/>
            <person name="Yun M.H."/>
        </authorList>
    </citation>
    <scope>NUCLEOTIDE SEQUENCE</scope>
    <source>
        <strain evidence="1">20211129_DDA</strain>
        <tissue evidence="1">Liver</tissue>
    </source>
</reference>
<proteinExistence type="predicted"/>
<keyword evidence="2" id="KW-1185">Reference proteome</keyword>
<dbReference type="Proteomes" id="UP001066276">
    <property type="component" value="Chromosome 10"/>
</dbReference>
<accession>A0AAV7M384</accession>
<dbReference type="EMBL" id="JANPWB010000014">
    <property type="protein sequence ID" value="KAJ1098265.1"/>
    <property type="molecule type" value="Genomic_DNA"/>
</dbReference>
<gene>
    <name evidence="1" type="ORF">NDU88_003381</name>
</gene>
<evidence type="ECO:0000313" key="2">
    <source>
        <dbReference type="Proteomes" id="UP001066276"/>
    </source>
</evidence>
<evidence type="ECO:0000313" key="1">
    <source>
        <dbReference type="EMBL" id="KAJ1098265.1"/>
    </source>
</evidence>
<feature type="non-terminal residue" evidence="1">
    <location>
        <position position="1"/>
    </location>
</feature>